<dbReference type="Proteomes" id="UP001233172">
    <property type="component" value="Unassembled WGS sequence"/>
</dbReference>
<feature type="compositionally biased region" description="Polar residues" evidence="1">
    <location>
        <begin position="58"/>
        <end position="72"/>
    </location>
</feature>
<name>A0AAD8BUD7_BIOPF</name>
<sequence>MIPLKVACCNVRTLQDSNKSEFPQRKSAVVALELARLDVDIATLSEVRLASQGSLTERGMSTLTERGMSTPSADLEKAPMITSNRE</sequence>
<reference evidence="2" key="2">
    <citation type="submission" date="2023-04" db="EMBL/GenBank/DDBJ databases">
        <authorList>
            <person name="Bu L."/>
            <person name="Lu L."/>
            <person name="Laidemitt M.R."/>
            <person name="Zhang S.M."/>
            <person name="Mutuku M."/>
            <person name="Mkoji G."/>
            <person name="Steinauer M."/>
            <person name="Loker E.S."/>
        </authorList>
    </citation>
    <scope>NUCLEOTIDE SEQUENCE</scope>
    <source>
        <strain evidence="2">KasaAsao</strain>
        <tissue evidence="2">Whole Snail</tissue>
    </source>
</reference>
<proteinExistence type="predicted"/>
<dbReference type="EMBL" id="JASAOG010000032">
    <property type="protein sequence ID" value="KAK0061034.1"/>
    <property type="molecule type" value="Genomic_DNA"/>
</dbReference>
<evidence type="ECO:0000313" key="3">
    <source>
        <dbReference type="Proteomes" id="UP001233172"/>
    </source>
</evidence>
<gene>
    <name evidence="2" type="ORF">Bpfe_009562</name>
</gene>
<protein>
    <submittedName>
        <fullName evidence="2">Craniofacial development protein 2</fullName>
    </submittedName>
</protein>
<keyword evidence="3" id="KW-1185">Reference proteome</keyword>
<evidence type="ECO:0000256" key="1">
    <source>
        <dbReference type="SAM" id="MobiDB-lite"/>
    </source>
</evidence>
<organism evidence="2 3">
    <name type="scientific">Biomphalaria pfeifferi</name>
    <name type="common">Bloodfluke planorb</name>
    <name type="synonym">Freshwater snail</name>
    <dbReference type="NCBI Taxonomy" id="112525"/>
    <lineage>
        <taxon>Eukaryota</taxon>
        <taxon>Metazoa</taxon>
        <taxon>Spiralia</taxon>
        <taxon>Lophotrochozoa</taxon>
        <taxon>Mollusca</taxon>
        <taxon>Gastropoda</taxon>
        <taxon>Heterobranchia</taxon>
        <taxon>Euthyneura</taxon>
        <taxon>Panpulmonata</taxon>
        <taxon>Hygrophila</taxon>
        <taxon>Lymnaeoidea</taxon>
        <taxon>Planorbidae</taxon>
        <taxon>Biomphalaria</taxon>
    </lineage>
</organism>
<reference evidence="2" key="1">
    <citation type="journal article" date="2023" name="PLoS Negl. Trop. Dis.">
        <title>A genome sequence for Biomphalaria pfeifferi, the major vector snail for the human-infecting parasite Schistosoma mansoni.</title>
        <authorList>
            <person name="Bu L."/>
            <person name="Lu L."/>
            <person name="Laidemitt M.R."/>
            <person name="Zhang S.M."/>
            <person name="Mutuku M."/>
            <person name="Mkoji G."/>
            <person name="Steinauer M."/>
            <person name="Loker E.S."/>
        </authorList>
    </citation>
    <scope>NUCLEOTIDE SEQUENCE</scope>
    <source>
        <strain evidence="2">KasaAsao</strain>
    </source>
</reference>
<comment type="caution">
    <text evidence="2">The sequence shown here is derived from an EMBL/GenBank/DDBJ whole genome shotgun (WGS) entry which is preliminary data.</text>
</comment>
<dbReference type="AlphaFoldDB" id="A0AAD8BUD7"/>
<accession>A0AAD8BUD7</accession>
<feature type="region of interest" description="Disordered" evidence="1">
    <location>
        <begin position="58"/>
        <end position="86"/>
    </location>
</feature>
<evidence type="ECO:0000313" key="2">
    <source>
        <dbReference type="EMBL" id="KAK0061034.1"/>
    </source>
</evidence>